<evidence type="ECO:0008006" key="3">
    <source>
        <dbReference type="Google" id="ProtNLM"/>
    </source>
</evidence>
<organism evidence="2">
    <name type="scientific">Phenylobacterium glaciei</name>
    <dbReference type="NCBI Taxonomy" id="2803784"/>
    <lineage>
        <taxon>Bacteria</taxon>
        <taxon>Pseudomonadati</taxon>
        <taxon>Pseudomonadota</taxon>
        <taxon>Alphaproteobacteria</taxon>
        <taxon>Caulobacterales</taxon>
        <taxon>Caulobacteraceae</taxon>
        <taxon>Phenylobacterium</taxon>
    </lineage>
</organism>
<feature type="region of interest" description="Disordered" evidence="1">
    <location>
        <begin position="18"/>
        <end position="70"/>
    </location>
</feature>
<reference evidence="2" key="1">
    <citation type="submission" date="2021-01" db="EMBL/GenBank/DDBJ databases">
        <title>Genome sequence of Phenylobacterium sp. 20VBR1 isolated from a valley glaceir, Ny-Alesund, Svalbard.</title>
        <authorList>
            <person name="Thomas F.A."/>
            <person name="Krishnan K.P."/>
            <person name="Sinha R.K."/>
        </authorList>
    </citation>
    <scope>NUCLEOTIDE SEQUENCE</scope>
    <source>
        <strain evidence="2">20VBR1</strain>
    </source>
</reference>
<gene>
    <name evidence="2" type="ORF">JKL49_20635</name>
</gene>
<sequence length="218" mass="23918">MRDVLRLADIARIDAEHDTAAGPGHPASALKLNSTSPGGSRWRDRGLPVHRRRDQPLGAAVSGRADGGRRLEGRLARPAGRAPGQARAHGVALWNFLAPEKQVVLPHKRWPGGETRGEGRPLRLLQAMLTPEARLLYPEEALRAAQGPTYFRHNSHWTATGCCVATQVILDALAPGSGWRTWTWRPSASAPTTTSPPTSSIRRRWKTCCCWRRRGGDL</sequence>
<protein>
    <recommendedName>
        <fullName evidence="3">AlgX/AlgJ SGNH hydrolase-like domain-containing protein</fullName>
    </recommendedName>
</protein>
<proteinExistence type="predicted"/>
<evidence type="ECO:0000313" key="2">
    <source>
        <dbReference type="EMBL" id="QQZ49396.1"/>
    </source>
</evidence>
<dbReference type="EMBL" id="CP068570">
    <property type="protein sequence ID" value="QQZ49396.1"/>
    <property type="molecule type" value="Genomic_DNA"/>
</dbReference>
<dbReference type="AlphaFoldDB" id="A0A974S857"/>
<evidence type="ECO:0000256" key="1">
    <source>
        <dbReference type="SAM" id="MobiDB-lite"/>
    </source>
</evidence>
<name>A0A974S857_9CAUL</name>
<accession>A0A974S857</accession>